<dbReference type="GO" id="GO:0005524">
    <property type="term" value="F:ATP binding"/>
    <property type="evidence" value="ECO:0007669"/>
    <property type="project" value="UniProtKB-KW"/>
</dbReference>
<feature type="binding site" evidence="4">
    <location>
        <begin position="10"/>
        <end position="14"/>
    </location>
    <ligand>
        <name>ATP</name>
        <dbReference type="ChEBI" id="CHEBI:30616"/>
    </ligand>
</feature>
<evidence type="ECO:0000313" key="7">
    <source>
        <dbReference type="Proteomes" id="UP000198508"/>
    </source>
</evidence>
<dbReference type="Proteomes" id="UP000198508">
    <property type="component" value="Unassembled WGS sequence"/>
</dbReference>
<dbReference type="RefSeq" id="WP_166434965.1">
    <property type="nucleotide sequence ID" value="NZ_DAINWJ010000106.1"/>
</dbReference>
<feature type="binding site" evidence="4">
    <location>
        <position position="61"/>
    </location>
    <ligand>
        <name>substrate</name>
    </ligand>
</feature>
<keyword evidence="5" id="KW-0479">Metal-binding</keyword>
<evidence type="ECO:0000256" key="4">
    <source>
        <dbReference type="PIRSR" id="PIRSR006806-1"/>
    </source>
</evidence>
<keyword evidence="7" id="KW-1185">Reference proteome</keyword>
<dbReference type="SUPFAM" id="SSF100950">
    <property type="entry name" value="NagB/RpiA/CoA transferase-like"/>
    <property type="match status" value="1"/>
</dbReference>
<organism evidence="6 7">
    <name type="scientific">Enterocloster lavalensis</name>
    <dbReference type="NCBI Taxonomy" id="460384"/>
    <lineage>
        <taxon>Bacteria</taxon>
        <taxon>Bacillati</taxon>
        <taxon>Bacillota</taxon>
        <taxon>Clostridia</taxon>
        <taxon>Lachnospirales</taxon>
        <taxon>Lachnospiraceae</taxon>
        <taxon>Enterocloster</taxon>
    </lineage>
</organism>
<keyword evidence="2 4" id="KW-0547">Nucleotide-binding</keyword>
<dbReference type="GO" id="GO:0035999">
    <property type="term" value="P:tetrahydrofolate interconversion"/>
    <property type="evidence" value="ECO:0007669"/>
    <property type="project" value="TreeGrafter"/>
</dbReference>
<comment type="catalytic activity">
    <reaction evidence="5">
        <text>(6S)-5-formyl-5,6,7,8-tetrahydrofolate + ATP = (6R)-5,10-methenyltetrahydrofolate + ADP + phosphate</text>
        <dbReference type="Rhea" id="RHEA:10488"/>
        <dbReference type="ChEBI" id="CHEBI:30616"/>
        <dbReference type="ChEBI" id="CHEBI:43474"/>
        <dbReference type="ChEBI" id="CHEBI:57455"/>
        <dbReference type="ChEBI" id="CHEBI:57457"/>
        <dbReference type="ChEBI" id="CHEBI:456216"/>
        <dbReference type="EC" id="6.3.3.2"/>
    </reaction>
</comment>
<dbReference type="InterPro" id="IPR024185">
    <property type="entry name" value="FTHF_cligase-like_sf"/>
</dbReference>
<dbReference type="InterPro" id="IPR037171">
    <property type="entry name" value="NagB/RpiA_transferase-like"/>
</dbReference>
<name>A0A1I0C171_9FIRM</name>
<evidence type="ECO:0000256" key="1">
    <source>
        <dbReference type="ARBA" id="ARBA00010638"/>
    </source>
</evidence>
<sequence length="200" mass="23044">MGEQRTAEEKKQLRREMLARRDRMEPAMADALNRRLWEQMERCQQLWSGMPVYTYISYRREADTRRLVRELWKRGIPVAAPQAKDGRMEFYRIRSESDLTAGYRGIPEPVCGCEKASKERALVIVPGAVFDLQGYRIGYGGGYYDRFMAREPGHETLGLAYDFQVISRLPVEEYDLPVGRILTTSGLVKCGSGPEIDLKR</sequence>
<dbReference type="PANTHER" id="PTHR23407">
    <property type="entry name" value="ATPASE INHIBITOR/5-FORMYLTETRAHYDROFOLATE CYCLO-LIGASE"/>
    <property type="match status" value="1"/>
</dbReference>
<dbReference type="EC" id="6.3.3.2" evidence="5"/>
<evidence type="ECO:0000256" key="2">
    <source>
        <dbReference type="ARBA" id="ARBA00022741"/>
    </source>
</evidence>
<dbReference type="STRING" id="460384.SAMN05216313_102227"/>
<comment type="cofactor">
    <cofactor evidence="5">
        <name>Mg(2+)</name>
        <dbReference type="ChEBI" id="CHEBI:18420"/>
    </cofactor>
</comment>
<feature type="binding site" evidence="4">
    <location>
        <position position="56"/>
    </location>
    <ligand>
        <name>substrate</name>
    </ligand>
</feature>
<protein>
    <recommendedName>
        <fullName evidence="5">5-formyltetrahydrofolate cyclo-ligase</fullName>
        <ecNumber evidence="5">6.3.3.2</ecNumber>
    </recommendedName>
</protein>
<dbReference type="AlphaFoldDB" id="A0A1I0C171"/>
<comment type="similarity">
    <text evidence="1 5">Belongs to the 5-formyltetrahydrofolate cyclo-ligase family.</text>
</comment>
<dbReference type="PANTHER" id="PTHR23407:SF1">
    <property type="entry name" value="5-FORMYLTETRAHYDROFOLATE CYCLO-LIGASE"/>
    <property type="match status" value="1"/>
</dbReference>
<evidence type="ECO:0000256" key="3">
    <source>
        <dbReference type="ARBA" id="ARBA00022840"/>
    </source>
</evidence>
<evidence type="ECO:0000256" key="5">
    <source>
        <dbReference type="RuleBase" id="RU361279"/>
    </source>
</evidence>
<evidence type="ECO:0000313" key="6">
    <source>
        <dbReference type="EMBL" id="SET12829.1"/>
    </source>
</evidence>
<proteinExistence type="inferred from homology"/>
<keyword evidence="6" id="KW-0436">Ligase</keyword>
<dbReference type="GO" id="GO:0009396">
    <property type="term" value="P:folic acid-containing compound biosynthetic process"/>
    <property type="evidence" value="ECO:0007669"/>
    <property type="project" value="TreeGrafter"/>
</dbReference>
<dbReference type="GO" id="GO:0030272">
    <property type="term" value="F:5-formyltetrahydrofolate cyclo-ligase activity"/>
    <property type="evidence" value="ECO:0007669"/>
    <property type="project" value="UniProtKB-EC"/>
</dbReference>
<dbReference type="NCBIfam" id="TIGR02727">
    <property type="entry name" value="MTHFS_bact"/>
    <property type="match status" value="1"/>
</dbReference>
<keyword evidence="3 4" id="KW-0067">ATP-binding</keyword>
<keyword evidence="5" id="KW-0460">Magnesium</keyword>
<accession>A0A1I0C171</accession>
<dbReference type="Gene3D" id="3.40.50.10420">
    <property type="entry name" value="NagB/RpiA/CoA transferase-like"/>
    <property type="match status" value="1"/>
</dbReference>
<dbReference type="Pfam" id="PF01812">
    <property type="entry name" value="5-FTHF_cyc-lig"/>
    <property type="match status" value="1"/>
</dbReference>
<gene>
    <name evidence="6" type="ORF">SAMN05216313_102227</name>
</gene>
<dbReference type="GO" id="GO:0046872">
    <property type="term" value="F:metal ion binding"/>
    <property type="evidence" value="ECO:0007669"/>
    <property type="project" value="UniProtKB-KW"/>
</dbReference>
<feature type="binding site" evidence="4">
    <location>
        <begin position="136"/>
        <end position="144"/>
    </location>
    <ligand>
        <name>ATP</name>
        <dbReference type="ChEBI" id="CHEBI:30616"/>
    </ligand>
</feature>
<dbReference type="InterPro" id="IPR002698">
    <property type="entry name" value="FTHF_cligase"/>
</dbReference>
<reference evidence="7" key="1">
    <citation type="submission" date="2016-10" db="EMBL/GenBank/DDBJ databases">
        <authorList>
            <person name="Varghese N."/>
            <person name="Submissions S."/>
        </authorList>
    </citation>
    <scope>NUCLEOTIDE SEQUENCE [LARGE SCALE GENOMIC DNA]</scope>
    <source>
        <strain evidence="7">NLAE-zl-G277</strain>
    </source>
</reference>
<dbReference type="EMBL" id="FOIM01000002">
    <property type="protein sequence ID" value="SET12829.1"/>
    <property type="molecule type" value="Genomic_DNA"/>
</dbReference>
<dbReference type="PIRSF" id="PIRSF006806">
    <property type="entry name" value="FTHF_cligase"/>
    <property type="match status" value="1"/>
</dbReference>